<organism evidence="2 3">
    <name type="scientific">Aetokthonos hydrillicola Thurmond2011</name>
    <dbReference type="NCBI Taxonomy" id="2712845"/>
    <lineage>
        <taxon>Bacteria</taxon>
        <taxon>Bacillati</taxon>
        <taxon>Cyanobacteriota</taxon>
        <taxon>Cyanophyceae</taxon>
        <taxon>Nostocales</taxon>
        <taxon>Hapalosiphonaceae</taxon>
        <taxon>Aetokthonos</taxon>
    </lineage>
</organism>
<dbReference type="Pfam" id="PF03988">
    <property type="entry name" value="DUF347"/>
    <property type="match status" value="4"/>
</dbReference>
<gene>
    <name evidence="2" type="ORF">G7B40_025500</name>
</gene>
<comment type="caution">
    <text evidence="2">The sequence shown here is derived from an EMBL/GenBank/DDBJ whole genome shotgun (WGS) entry which is preliminary data.</text>
</comment>
<feature type="transmembrane region" description="Helical" evidence="1">
    <location>
        <begin position="55"/>
        <end position="78"/>
    </location>
</feature>
<reference evidence="3" key="1">
    <citation type="journal article" date="2021" name="Science">
        <title>Hunting the eagle killer: A cyanobacterial neurotoxin causes vacuolar myelinopathy.</title>
        <authorList>
            <person name="Breinlinger S."/>
            <person name="Phillips T.J."/>
            <person name="Haram B.N."/>
            <person name="Mares J."/>
            <person name="Martinez Yerena J.A."/>
            <person name="Hrouzek P."/>
            <person name="Sobotka R."/>
            <person name="Henderson W.M."/>
            <person name="Schmieder P."/>
            <person name="Williams S.M."/>
            <person name="Lauderdale J.D."/>
            <person name="Wilde H.D."/>
            <person name="Gerrin W."/>
            <person name="Kust A."/>
            <person name="Washington J.W."/>
            <person name="Wagner C."/>
            <person name="Geier B."/>
            <person name="Liebeke M."/>
            <person name="Enke H."/>
            <person name="Niedermeyer T.H.J."/>
            <person name="Wilde S.B."/>
        </authorList>
    </citation>
    <scope>NUCLEOTIDE SEQUENCE [LARGE SCALE GENOMIC DNA]</scope>
    <source>
        <strain evidence="3">Thurmond2011</strain>
    </source>
</reference>
<feature type="transmembrane region" description="Helical" evidence="1">
    <location>
        <begin position="238"/>
        <end position="259"/>
    </location>
</feature>
<name>A0AAP5IAG9_9CYAN</name>
<evidence type="ECO:0008006" key="4">
    <source>
        <dbReference type="Google" id="ProtNLM"/>
    </source>
</evidence>
<protein>
    <recommendedName>
        <fullName evidence="4">Membrane-anchored protein</fullName>
    </recommendedName>
</protein>
<sequence>MANQKMKAFRQSDEHDTGNRVSKVPHVNFAFWVIKICATTVGETGGDALSMTLKLGYAVSSLIFLGFFCITLVAQVMSKRYHPFFYWAVVVATTTVGTTMSDYLDRTVGLGYVKSSILLLCGVIVVLFIWSRVTGSIEFENITTKKNEVFYWLTILVSNTLGTALGDFVATTTGLGFEQGALVFTVLLGLVMIAHFFTNIRDNVLFWAAYVLTRPLGATLGDTLTKPHSQGGFELSRITSSLVIMALMVVGIFFTSRTTKQFLNSFKRKRV</sequence>
<evidence type="ECO:0000313" key="3">
    <source>
        <dbReference type="Proteomes" id="UP000667802"/>
    </source>
</evidence>
<keyword evidence="1" id="KW-1133">Transmembrane helix</keyword>
<dbReference type="EMBL" id="JAALHA020000014">
    <property type="protein sequence ID" value="MDR9897893.1"/>
    <property type="molecule type" value="Genomic_DNA"/>
</dbReference>
<proteinExistence type="predicted"/>
<dbReference type="Proteomes" id="UP000667802">
    <property type="component" value="Unassembled WGS sequence"/>
</dbReference>
<dbReference type="InterPro" id="IPR007136">
    <property type="entry name" value="DUF347"/>
</dbReference>
<feature type="transmembrane region" description="Helical" evidence="1">
    <location>
        <begin position="150"/>
        <end position="169"/>
    </location>
</feature>
<dbReference type="RefSeq" id="WP_208344656.1">
    <property type="nucleotide sequence ID" value="NZ_CAWQFN010000525.1"/>
</dbReference>
<feature type="transmembrane region" description="Helical" evidence="1">
    <location>
        <begin position="181"/>
        <end position="198"/>
    </location>
</feature>
<evidence type="ECO:0000313" key="2">
    <source>
        <dbReference type="EMBL" id="MDR9897893.1"/>
    </source>
</evidence>
<keyword evidence="1" id="KW-0812">Transmembrane</keyword>
<keyword evidence="3" id="KW-1185">Reference proteome</keyword>
<accession>A0AAP5IAG9</accession>
<dbReference type="AlphaFoldDB" id="A0AAP5IAG9"/>
<keyword evidence="1" id="KW-0472">Membrane</keyword>
<evidence type="ECO:0000256" key="1">
    <source>
        <dbReference type="SAM" id="Phobius"/>
    </source>
</evidence>
<feature type="transmembrane region" description="Helical" evidence="1">
    <location>
        <begin position="111"/>
        <end position="130"/>
    </location>
</feature>